<dbReference type="OMA" id="YRFDQGK"/>
<dbReference type="PANTHER" id="PTHR21354:SF0">
    <property type="entry name" value="ZINC FINGER PROTEIN 511"/>
    <property type="match status" value="1"/>
</dbReference>
<dbReference type="InterPro" id="IPR039258">
    <property type="entry name" value="ZNF511"/>
</dbReference>
<dbReference type="SMART" id="SM00355">
    <property type="entry name" value="ZnF_C2H2"/>
    <property type="match status" value="2"/>
</dbReference>
<gene>
    <name evidence="3" type="primary">Dsec\GM21119</name>
    <name evidence="3" type="ORF">Dsec_GM21119</name>
</gene>
<dbReference type="InterPro" id="IPR013087">
    <property type="entry name" value="Znf_C2H2_type"/>
</dbReference>
<evidence type="ECO:0000256" key="1">
    <source>
        <dbReference type="SAM" id="MobiDB-lite"/>
    </source>
</evidence>
<dbReference type="AlphaFoldDB" id="B4HSR9"/>
<sequence>MDSEAAGDAFLYREEILRILSEVPAGFIKPTDPPVPSLPPFKKLGVLVDIDDIVGEQDATAGIRDNIDKEQSYSCVECRKMLPTAHLLDLHITEQHDCYFAASVERGDKPMFSCFLEECTVKFHTARQRKDHCIITHKLPANYRFDHSKNSGKQKHQAKSKPNSMEVDEVTEETKSLPYVKAFSFGHQTQRSFYTRKDQKSGETLDNVQAMKEAINDILD</sequence>
<protein>
    <submittedName>
        <fullName evidence="3">GM21119</fullName>
    </submittedName>
</protein>
<dbReference type="HOGENOM" id="CLU_092647_1_0_1"/>
<feature type="compositionally biased region" description="Basic residues" evidence="1">
    <location>
        <begin position="150"/>
        <end position="159"/>
    </location>
</feature>
<evidence type="ECO:0000259" key="2">
    <source>
        <dbReference type="PROSITE" id="PS00028"/>
    </source>
</evidence>
<dbReference type="PANTHER" id="PTHR21354">
    <property type="entry name" value="ZINC FINGER PROTEIN 511"/>
    <property type="match status" value="1"/>
</dbReference>
<keyword evidence="4" id="KW-1185">Reference proteome</keyword>
<dbReference type="PhylomeDB" id="B4HSR9"/>
<dbReference type="OrthoDB" id="18440at2759"/>
<evidence type="ECO:0000313" key="4">
    <source>
        <dbReference type="Proteomes" id="UP000001292"/>
    </source>
</evidence>
<organism evidence="4">
    <name type="scientific">Drosophila sechellia</name>
    <name type="common">Fruit fly</name>
    <dbReference type="NCBI Taxonomy" id="7238"/>
    <lineage>
        <taxon>Eukaryota</taxon>
        <taxon>Metazoa</taxon>
        <taxon>Ecdysozoa</taxon>
        <taxon>Arthropoda</taxon>
        <taxon>Hexapoda</taxon>
        <taxon>Insecta</taxon>
        <taxon>Pterygota</taxon>
        <taxon>Neoptera</taxon>
        <taxon>Endopterygota</taxon>
        <taxon>Diptera</taxon>
        <taxon>Brachycera</taxon>
        <taxon>Muscomorpha</taxon>
        <taxon>Ephydroidea</taxon>
        <taxon>Drosophilidae</taxon>
        <taxon>Drosophila</taxon>
        <taxon>Sophophora</taxon>
    </lineage>
</organism>
<feature type="region of interest" description="Disordered" evidence="1">
    <location>
        <begin position="145"/>
        <end position="171"/>
    </location>
</feature>
<proteinExistence type="predicted"/>
<dbReference type="PROSITE" id="PS00028">
    <property type="entry name" value="ZINC_FINGER_C2H2_1"/>
    <property type="match status" value="1"/>
</dbReference>
<dbReference type="STRING" id="7238.B4HSR9"/>
<feature type="domain" description="C2H2-type" evidence="2">
    <location>
        <begin position="75"/>
        <end position="96"/>
    </location>
</feature>
<dbReference type="EMBL" id="CH480816">
    <property type="protein sequence ID" value="EDW47096.1"/>
    <property type="molecule type" value="Genomic_DNA"/>
</dbReference>
<reference evidence="3 4" key="1">
    <citation type="journal article" date="2007" name="Nature">
        <title>Evolution of genes and genomes on the Drosophila phylogeny.</title>
        <authorList>
            <consortium name="Drosophila 12 Genomes Consortium"/>
            <person name="Clark A.G."/>
            <person name="Eisen M.B."/>
            <person name="Smith D.R."/>
            <person name="Bergman C.M."/>
            <person name="Oliver B."/>
            <person name="Markow T.A."/>
            <person name="Kaufman T.C."/>
            <person name="Kellis M."/>
            <person name="Gelbart W."/>
            <person name="Iyer V.N."/>
            <person name="Pollard D.A."/>
            <person name="Sackton T.B."/>
            <person name="Larracuente A.M."/>
            <person name="Singh N.D."/>
            <person name="Abad J.P."/>
            <person name="Abt D.N."/>
            <person name="Adryan B."/>
            <person name="Aguade M."/>
            <person name="Akashi H."/>
            <person name="Anderson W.W."/>
            <person name="Aquadro C.F."/>
            <person name="Ardell D.H."/>
            <person name="Arguello R."/>
            <person name="Artieri C.G."/>
            <person name="Barbash D.A."/>
            <person name="Barker D."/>
            <person name="Barsanti P."/>
            <person name="Batterham P."/>
            <person name="Batzoglou S."/>
            <person name="Begun D."/>
            <person name="Bhutkar A."/>
            <person name="Blanco E."/>
            <person name="Bosak S.A."/>
            <person name="Bradley R.K."/>
            <person name="Brand A.D."/>
            <person name="Brent M.R."/>
            <person name="Brooks A.N."/>
            <person name="Brown R.H."/>
            <person name="Butlin R.K."/>
            <person name="Caggese C."/>
            <person name="Calvi B.R."/>
            <person name="Bernardo de Carvalho A."/>
            <person name="Caspi A."/>
            <person name="Castrezana S."/>
            <person name="Celniker S.E."/>
            <person name="Chang J.L."/>
            <person name="Chapple C."/>
            <person name="Chatterji S."/>
            <person name="Chinwalla A."/>
            <person name="Civetta A."/>
            <person name="Clifton S.W."/>
            <person name="Comeron J.M."/>
            <person name="Costello J.C."/>
            <person name="Coyne J.A."/>
            <person name="Daub J."/>
            <person name="David R.G."/>
            <person name="Delcher A.L."/>
            <person name="Delehaunty K."/>
            <person name="Do C.B."/>
            <person name="Ebling H."/>
            <person name="Edwards K."/>
            <person name="Eickbush T."/>
            <person name="Evans J.D."/>
            <person name="Filipski A."/>
            <person name="Findeiss S."/>
            <person name="Freyhult E."/>
            <person name="Fulton L."/>
            <person name="Fulton R."/>
            <person name="Garcia A.C."/>
            <person name="Gardiner A."/>
            <person name="Garfield D.A."/>
            <person name="Garvin B.E."/>
            <person name="Gibson G."/>
            <person name="Gilbert D."/>
            <person name="Gnerre S."/>
            <person name="Godfrey J."/>
            <person name="Good R."/>
            <person name="Gotea V."/>
            <person name="Gravely B."/>
            <person name="Greenberg A.J."/>
            <person name="Griffiths-Jones S."/>
            <person name="Gross S."/>
            <person name="Guigo R."/>
            <person name="Gustafson E.A."/>
            <person name="Haerty W."/>
            <person name="Hahn M.W."/>
            <person name="Halligan D.L."/>
            <person name="Halpern A.L."/>
            <person name="Halter G.M."/>
            <person name="Han M.V."/>
            <person name="Heger A."/>
            <person name="Hillier L."/>
            <person name="Hinrichs A.S."/>
            <person name="Holmes I."/>
            <person name="Hoskins R.A."/>
            <person name="Hubisz M.J."/>
            <person name="Hultmark D."/>
            <person name="Huntley M.A."/>
            <person name="Jaffe D.B."/>
            <person name="Jagadeeshan S."/>
            <person name="Jeck W.R."/>
            <person name="Johnson J."/>
            <person name="Jones C.D."/>
            <person name="Jordan W.C."/>
            <person name="Karpen G.H."/>
            <person name="Kataoka E."/>
            <person name="Keightley P.D."/>
            <person name="Kheradpour P."/>
            <person name="Kirkness E.F."/>
            <person name="Koerich L.B."/>
            <person name="Kristiansen K."/>
            <person name="Kudrna D."/>
            <person name="Kulathinal R.J."/>
            <person name="Kumar S."/>
            <person name="Kwok R."/>
            <person name="Lander E."/>
            <person name="Langley C.H."/>
            <person name="Lapoint R."/>
            <person name="Lazzaro B.P."/>
            <person name="Lee S.J."/>
            <person name="Levesque L."/>
            <person name="Li R."/>
            <person name="Lin C.F."/>
            <person name="Lin M.F."/>
            <person name="Lindblad-Toh K."/>
            <person name="Llopart A."/>
            <person name="Long M."/>
            <person name="Low L."/>
            <person name="Lozovsky E."/>
            <person name="Lu J."/>
            <person name="Luo M."/>
            <person name="Machado C.A."/>
            <person name="Makalowski W."/>
            <person name="Marzo M."/>
            <person name="Matsuda M."/>
            <person name="Matzkin L."/>
            <person name="McAllister B."/>
            <person name="McBride C.S."/>
            <person name="McKernan B."/>
            <person name="McKernan K."/>
            <person name="Mendez-Lago M."/>
            <person name="Minx P."/>
            <person name="Mollenhauer M.U."/>
            <person name="Montooth K."/>
            <person name="Mount S.M."/>
            <person name="Mu X."/>
            <person name="Myers E."/>
            <person name="Negre B."/>
            <person name="Newfeld S."/>
            <person name="Nielsen R."/>
            <person name="Noor M.A."/>
            <person name="O'Grady P."/>
            <person name="Pachter L."/>
            <person name="Papaceit M."/>
            <person name="Parisi M.J."/>
            <person name="Parisi M."/>
            <person name="Parts L."/>
            <person name="Pedersen J.S."/>
            <person name="Pesole G."/>
            <person name="Phillippy A.M."/>
            <person name="Ponting C.P."/>
            <person name="Pop M."/>
            <person name="Porcelli D."/>
            <person name="Powell J.R."/>
            <person name="Prohaska S."/>
            <person name="Pruitt K."/>
            <person name="Puig M."/>
            <person name="Quesneville H."/>
            <person name="Ram K.R."/>
            <person name="Rand D."/>
            <person name="Rasmussen M.D."/>
            <person name="Reed L.K."/>
            <person name="Reenan R."/>
            <person name="Reily A."/>
            <person name="Remington K.A."/>
            <person name="Rieger T.T."/>
            <person name="Ritchie M.G."/>
            <person name="Robin C."/>
            <person name="Rogers Y.H."/>
            <person name="Rohde C."/>
            <person name="Rozas J."/>
            <person name="Rubenfield M.J."/>
            <person name="Ruiz A."/>
            <person name="Russo S."/>
            <person name="Salzberg S.L."/>
            <person name="Sanchez-Gracia A."/>
            <person name="Saranga D.J."/>
            <person name="Sato H."/>
            <person name="Schaeffer S.W."/>
            <person name="Schatz M.C."/>
            <person name="Schlenke T."/>
            <person name="Schwartz R."/>
            <person name="Segarra C."/>
            <person name="Singh R.S."/>
            <person name="Sirot L."/>
            <person name="Sirota M."/>
            <person name="Sisneros N.B."/>
            <person name="Smith C.D."/>
            <person name="Smith T.F."/>
            <person name="Spieth J."/>
            <person name="Stage D.E."/>
            <person name="Stark A."/>
            <person name="Stephan W."/>
            <person name="Strausberg R.L."/>
            <person name="Strempel S."/>
            <person name="Sturgill D."/>
            <person name="Sutton G."/>
            <person name="Sutton G.G."/>
            <person name="Tao W."/>
            <person name="Teichmann S."/>
            <person name="Tobari Y.N."/>
            <person name="Tomimura Y."/>
            <person name="Tsolas J.M."/>
            <person name="Valente V.L."/>
            <person name="Venter E."/>
            <person name="Venter J.C."/>
            <person name="Vicario S."/>
            <person name="Vieira F.G."/>
            <person name="Vilella A.J."/>
            <person name="Villasante A."/>
            <person name="Walenz B."/>
            <person name="Wang J."/>
            <person name="Wasserman M."/>
            <person name="Watts T."/>
            <person name="Wilson D."/>
            <person name="Wilson R.K."/>
            <person name="Wing R.A."/>
            <person name="Wolfner M.F."/>
            <person name="Wong A."/>
            <person name="Wong G.K."/>
            <person name="Wu C.I."/>
            <person name="Wu G."/>
            <person name="Yamamoto D."/>
            <person name="Yang H.P."/>
            <person name="Yang S.P."/>
            <person name="Yorke J.A."/>
            <person name="Yoshida K."/>
            <person name="Zdobnov E."/>
            <person name="Zhang P."/>
            <person name="Zhang Y."/>
            <person name="Zimin A.V."/>
            <person name="Baldwin J."/>
            <person name="Abdouelleil A."/>
            <person name="Abdulkadir J."/>
            <person name="Abebe A."/>
            <person name="Abera B."/>
            <person name="Abreu J."/>
            <person name="Acer S.C."/>
            <person name="Aftuck L."/>
            <person name="Alexander A."/>
            <person name="An P."/>
            <person name="Anderson E."/>
            <person name="Anderson S."/>
            <person name="Arachi H."/>
            <person name="Azer M."/>
            <person name="Bachantsang P."/>
            <person name="Barry A."/>
            <person name="Bayul T."/>
            <person name="Berlin A."/>
            <person name="Bessette D."/>
            <person name="Bloom T."/>
            <person name="Blye J."/>
            <person name="Boguslavskiy L."/>
            <person name="Bonnet C."/>
            <person name="Boukhgalter B."/>
            <person name="Bourzgui I."/>
            <person name="Brown A."/>
            <person name="Cahill P."/>
            <person name="Channer S."/>
            <person name="Cheshatsang Y."/>
            <person name="Chuda L."/>
            <person name="Citroen M."/>
            <person name="Collymore A."/>
            <person name="Cooke P."/>
            <person name="Costello M."/>
            <person name="D'Aco K."/>
            <person name="Daza R."/>
            <person name="De Haan G."/>
            <person name="DeGray S."/>
            <person name="DeMaso C."/>
            <person name="Dhargay N."/>
            <person name="Dooley K."/>
            <person name="Dooley E."/>
            <person name="Doricent M."/>
            <person name="Dorje P."/>
            <person name="Dorjee K."/>
            <person name="Dupes A."/>
            <person name="Elong R."/>
            <person name="Falk J."/>
            <person name="Farina A."/>
            <person name="Faro S."/>
            <person name="Ferguson D."/>
            <person name="Fisher S."/>
            <person name="Foley C.D."/>
            <person name="Franke A."/>
            <person name="Friedrich D."/>
            <person name="Gadbois L."/>
            <person name="Gearin G."/>
            <person name="Gearin C.R."/>
            <person name="Giannoukos G."/>
            <person name="Goode T."/>
            <person name="Graham J."/>
            <person name="Grandbois E."/>
            <person name="Grewal S."/>
            <person name="Gyaltsen K."/>
            <person name="Hafez N."/>
            <person name="Hagos B."/>
            <person name="Hall J."/>
            <person name="Henson C."/>
            <person name="Hollinger A."/>
            <person name="Honan T."/>
            <person name="Huard M.D."/>
            <person name="Hughes L."/>
            <person name="Hurhula B."/>
            <person name="Husby M.E."/>
            <person name="Kamat A."/>
            <person name="Kanga B."/>
            <person name="Kashin S."/>
            <person name="Khazanovich D."/>
            <person name="Kisner P."/>
            <person name="Lance K."/>
            <person name="Lara M."/>
            <person name="Lee W."/>
            <person name="Lennon N."/>
            <person name="Letendre F."/>
            <person name="LeVine R."/>
            <person name="Lipovsky A."/>
            <person name="Liu X."/>
            <person name="Liu J."/>
            <person name="Liu S."/>
            <person name="Lokyitsang T."/>
            <person name="Lokyitsang Y."/>
            <person name="Lubonja R."/>
            <person name="Lui A."/>
            <person name="MacDonald P."/>
            <person name="Magnisalis V."/>
            <person name="Maru K."/>
            <person name="Matthews C."/>
            <person name="McCusker W."/>
            <person name="McDonough S."/>
            <person name="Mehta T."/>
            <person name="Meldrim J."/>
            <person name="Meneus L."/>
            <person name="Mihai O."/>
            <person name="Mihalev A."/>
            <person name="Mihova T."/>
            <person name="Mittelman R."/>
            <person name="Mlenga V."/>
            <person name="Montmayeur A."/>
            <person name="Mulrain L."/>
            <person name="Navidi A."/>
            <person name="Naylor J."/>
            <person name="Negash T."/>
            <person name="Nguyen T."/>
            <person name="Nguyen N."/>
            <person name="Nicol R."/>
            <person name="Norbu C."/>
            <person name="Norbu N."/>
            <person name="Novod N."/>
            <person name="O'Neill B."/>
            <person name="Osman S."/>
            <person name="Markiewicz E."/>
            <person name="Oyono O.L."/>
            <person name="Patti C."/>
            <person name="Phunkhang P."/>
            <person name="Pierre F."/>
            <person name="Priest M."/>
            <person name="Raghuraman S."/>
            <person name="Rege F."/>
            <person name="Reyes R."/>
            <person name="Rise C."/>
            <person name="Rogov P."/>
            <person name="Ross K."/>
            <person name="Ryan E."/>
            <person name="Settipalli S."/>
            <person name="Shea T."/>
            <person name="Sherpa N."/>
            <person name="Shi L."/>
            <person name="Shih D."/>
            <person name="Sparrow T."/>
            <person name="Spaulding J."/>
            <person name="Stalker J."/>
            <person name="Stange-Thomann N."/>
            <person name="Stavropoulos S."/>
            <person name="Stone C."/>
            <person name="Strader C."/>
            <person name="Tesfaye S."/>
            <person name="Thomson T."/>
            <person name="Thoulutsang Y."/>
            <person name="Thoulutsang D."/>
            <person name="Topham K."/>
            <person name="Topping I."/>
            <person name="Tsamla T."/>
            <person name="Vassiliev H."/>
            <person name="Vo A."/>
            <person name="Wangchuk T."/>
            <person name="Wangdi T."/>
            <person name="Weiand M."/>
            <person name="Wilkinson J."/>
            <person name="Wilson A."/>
            <person name="Yadav S."/>
            <person name="Young G."/>
            <person name="Yu Q."/>
            <person name="Zembek L."/>
            <person name="Zhong D."/>
            <person name="Zimmer A."/>
            <person name="Zwirko Z."/>
            <person name="Jaffe D.B."/>
            <person name="Alvarez P."/>
            <person name="Brockman W."/>
            <person name="Butler J."/>
            <person name="Chin C."/>
            <person name="Gnerre S."/>
            <person name="Grabherr M."/>
            <person name="Kleber M."/>
            <person name="Mauceli E."/>
            <person name="MacCallum I."/>
        </authorList>
    </citation>
    <scope>NUCLEOTIDE SEQUENCE [LARGE SCALE GENOMIC DNA]</scope>
    <source>
        <strain evidence="4">Rob3c / Tucson 14021-0248.25</strain>
    </source>
</reference>
<name>B4HSR9_DROSE</name>
<accession>B4HSR9</accession>
<dbReference type="KEGG" id="dse:6608346"/>
<dbReference type="Proteomes" id="UP000001292">
    <property type="component" value="Unassembled WGS sequence"/>
</dbReference>
<evidence type="ECO:0000313" key="3">
    <source>
        <dbReference type="EMBL" id="EDW47096.1"/>
    </source>
</evidence>